<keyword evidence="11" id="KW-1185">Reference proteome</keyword>
<name>A0ABT3PNB7_9BACT</name>
<evidence type="ECO:0000313" key="10">
    <source>
        <dbReference type="EMBL" id="MCW9707368.1"/>
    </source>
</evidence>
<organism evidence="10 11">
    <name type="scientific">Fodinibius salsisoli</name>
    <dbReference type="NCBI Taxonomy" id="2820877"/>
    <lineage>
        <taxon>Bacteria</taxon>
        <taxon>Pseudomonadati</taxon>
        <taxon>Balneolota</taxon>
        <taxon>Balneolia</taxon>
        <taxon>Balneolales</taxon>
        <taxon>Balneolaceae</taxon>
        <taxon>Fodinibius</taxon>
    </lineage>
</organism>
<dbReference type="EMBL" id="JAGGJA010000006">
    <property type="protein sequence ID" value="MCW9707368.1"/>
    <property type="molecule type" value="Genomic_DNA"/>
</dbReference>
<comment type="caution">
    <text evidence="10">The sequence shown here is derived from an EMBL/GenBank/DDBJ whole genome shotgun (WGS) entry which is preliminary data.</text>
</comment>
<keyword evidence="6" id="KW-0472">Membrane</keyword>
<proteinExistence type="inferred from homology"/>
<keyword evidence="3" id="KW-0813">Transport</keyword>
<sequence length="462" mass="52969">MKKLTFVFLLSFFCVVHQAAAQDTVRVSLQQFIERGIEHAGQLKYERQKINLAENQVSQVNSQRYLPRLEISTQHGVVPGVVSQRGDLSENEYYLDPNLENDWENWAVFTRAELQGVQPLFTWGALRNAVKAAEASAVAAREQFQKQEADLRVRLIELYQSHLLTKEILRLLDEAAGKIEKIEGQLEEKQKEGAEDFDESDLFKFKIFKSEFATRAAEVRKSAQMTHRIWAYVLKAEKGTVYLPETRFLDPVPQGLKEIDFYKMNAIERRSEIKAVEAGIKAADHGIEAEKSRGLPALVLGFTGSYANTPNRPRQSNPFIINNSNYASGSFGLAIRQNLDFLSIRTDVEKRKLQKRQAEYLKEAAVDGIVLEINEAYKNASLSKVKVENTDEAHVVSKKWLRQEQLDYDFGIGDTKDLIDALKKELELRVQMKREIFDFNKNMTQLYRKSGLPIIQIFKDEE</sequence>
<evidence type="ECO:0000256" key="7">
    <source>
        <dbReference type="ARBA" id="ARBA00023237"/>
    </source>
</evidence>
<feature type="signal peptide" evidence="9">
    <location>
        <begin position="1"/>
        <end position="19"/>
    </location>
</feature>
<dbReference type="Pfam" id="PF02321">
    <property type="entry name" value="OEP"/>
    <property type="match status" value="1"/>
</dbReference>
<dbReference type="InterPro" id="IPR051906">
    <property type="entry name" value="TolC-like"/>
</dbReference>
<evidence type="ECO:0000256" key="3">
    <source>
        <dbReference type="ARBA" id="ARBA00022448"/>
    </source>
</evidence>
<dbReference type="PANTHER" id="PTHR30026:SF20">
    <property type="entry name" value="OUTER MEMBRANE PROTEIN TOLC"/>
    <property type="match status" value="1"/>
</dbReference>
<evidence type="ECO:0000256" key="5">
    <source>
        <dbReference type="ARBA" id="ARBA00022692"/>
    </source>
</evidence>
<keyword evidence="9" id="KW-0732">Signal</keyword>
<keyword evidence="8" id="KW-0175">Coiled coil</keyword>
<protein>
    <submittedName>
        <fullName evidence="10">TolC family protein</fullName>
    </submittedName>
</protein>
<dbReference type="SUPFAM" id="SSF56954">
    <property type="entry name" value="Outer membrane efflux proteins (OEP)"/>
    <property type="match status" value="1"/>
</dbReference>
<gene>
    <name evidence="10" type="ORF">J6I44_10900</name>
</gene>
<evidence type="ECO:0000313" key="11">
    <source>
        <dbReference type="Proteomes" id="UP001207918"/>
    </source>
</evidence>
<evidence type="ECO:0000256" key="9">
    <source>
        <dbReference type="SAM" id="SignalP"/>
    </source>
</evidence>
<evidence type="ECO:0000256" key="4">
    <source>
        <dbReference type="ARBA" id="ARBA00022452"/>
    </source>
</evidence>
<keyword evidence="4" id="KW-1134">Transmembrane beta strand</keyword>
<accession>A0ABT3PNB7</accession>
<evidence type="ECO:0000256" key="8">
    <source>
        <dbReference type="SAM" id="Coils"/>
    </source>
</evidence>
<feature type="coiled-coil region" evidence="8">
    <location>
        <begin position="130"/>
        <end position="192"/>
    </location>
</feature>
<evidence type="ECO:0000256" key="1">
    <source>
        <dbReference type="ARBA" id="ARBA00004442"/>
    </source>
</evidence>
<dbReference type="Proteomes" id="UP001207918">
    <property type="component" value="Unassembled WGS sequence"/>
</dbReference>
<reference evidence="10 11" key="1">
    <citation type="submission" date="2021-03" db="EMBL/GenBank/DDBJ databases">
        <title>Aliifodinibius sp. nov., a new bacterium isolated from saline soil.</title>
        <authorList>
            <person name="Galisteo C."/>
            <person name="De La Haba R."/>
            <person name="Sanchez-Porro C."/>
            <person name="Ventosa A."/>
        </authorList>
    </citation>
    <scope>NUCLEOTIDE SEQUENCE [LARGE SCALE GENOMIC DNA]</scope>
    <source>
        <strain evidence="10 11">1BSP15-2V2</strain>
    </source>
</reference>
<evidence type="ECO:0000256" key="2">
    <source>
        <dbReference type="ARBA" id="ARBA00007613"/>
    </source>
</evidence>
<comment type="subcellular location">
    <subcellularLocation>
        <location evidence="1">Cell outer membrane</location>
    </subcellularLocation>
</comment>
<feature type="chain" id="PRO_5046232411" evidence="9">
    <location>
        <begin position="20"/>
        <end position="462"/>
    </location>
</feature>
<comment type="similarity">
    <text evidence="2">Belongs to the outer membrane factor (OMF) (TC 1.B.17) family.</text>
</comment>
<dbReference type="RefSeq" id="WP_265766142.1">
    <property type="nucleotide sequence ID" value="NZ_JAGGJA010000006.1"/>
</dbReference>
<dbReference type="Gene3D" id="1.20.1600.10">
    <property type="entry name" value="Outer membrane efflux proteins (OEP)"/>
    <property type="match status" value="1"/>
</dbReference>
<keyword evidence="7" id="KW-0998">Cell outer membrane</keyword>
<dbReference type="PANTHER" id="PTHR30026">
    <property type="entry name" value="OUTER MEMBRANE PROTEIN TOLC"/>
    <property type="match status" value="1"/>
</dbReference>
<dbReference type="InterPro" id="IPR003423">
    <property type="entry name" value="OMP_efflux"/>
</dbReference>
<evidence type="ECO:0000256" key="6">
    <source>
        <dbReference type="ARBA" id="ARBA00023136"/>
    </source>
</evidence>
<keyword evidence="5" id="KW-0812">Transmembrane</keyword>